<evidence type="ECO:0000313" key="3">
    <source>
        <dbReference type="Proteomes" id="UP000287651"/>
    </source>
</evidence>
<dbReference type="Proteomes" id="UP000287651">
    <property type="component" value="Unassembled WGS sequence"/>
</dbReference>
<evidence type="ECO:0000256" key="1">
    <source>
        <dbReference type="SAM" id="MobiDB-lite"/>
    </source>
</evidence>
<organism evidence="2 3">
    <name type="scientific">Ensete ventricosum</name>
    <name type="common">Abyssinian banana</name>
    <name type="synonym">Musa ensete</name>
    <dbReference type="NCBI Taxonomy" id="4639"/>
    <lineage>
        <taxon>Eukaryota</taxon>
        <taxon>Viridiplantae</taxon>
        <taxon>Streptophyta</taxon>
        <taxon>Embryophyta</taxon>
        <taxon>Tracheophyta</taxon>
        <taxon>Spermatophyta</taxon>
        <taxon>Magnoliopsida</taxon>
        <taxon>Liliopsida</taxon>
        <taxon>Zingiberales</taxon>
        <taxon>Musaceae</taxon>
        <taxon>Ensete</taxon>
    </lineage>
</organism>
<feature type="compositionally biased region" description="Basic and acidic residues" evidence="1">
    <location>
        <begin position="15"/>
        <end position="31"/>
    </location>
</feature>
<dbReference type="AlphaFoldDB" id="A0A426XCE8"/>
<feature type="non-terminal residue" evidence="2">
    <location>
        <position position="1"/>
    </location>
</feature>
<dbReference type="EMBL" id="AMZH03022631">
    <property type="protein sequence ID" value="RRT37145.1"/>
    <property type="molecule type" value="Genomic_DNA"/>
</dbReference>
<proteinExistence type="predicted"/>
<comment type="caution">
    <text evidence="2">The sequence shown here is derived from an EMBL/GenBank/DDBJ whole genome shotgun (WGS) entry which is preliminary data.</text>
</comment>
<accession>A0A426XCE8</accession>
<reference evidence="2 3" key="1">
    <citation type="journal article" date="2014" name="Agronomy (Basel)">
        <title>A Draft Genome Sequence for Ensete ventricosum, the Drought-Tolerant Tree Against Hunger.</title>
        <authorList>
            <person name="Harrison J."/>
            <person name="Moore K.A."/>
            <person name="Paszkiewicz K."/>
            <person name="Jones T."/>
            <person name="Grant M."/>
            <person name="Ambacheew D."/>
            <person name="Muzemil S."/>
            <person name="Studholme D.J."/>
        </authorList>
    </citation>
    <scope>NUCLEOTIDE SEQUENCE [LARGE SCALE GENOMIC DNA]</scope>
</reference>
<sequence length="75" mass="8736">GDWEKRSAIQEIEEDGSHGEKSRPEDRRTYQRDAAGGEDPISTTATDIAWEYKRLDVAGDDRLEEYRQRQRGLLR</sequence>
<name>A0A426XCE8_ENSVE</name>
<evidence type="ECO:0000313" key="2">
    <source>
        <dbReference type="EMBL" id="RRT37145.1"/>
    </source>
</evidence>
<gene>
    <name evidence="2" type="ORF">B296_00044074</name>
</gene>
<feature type="region of interest" description="Disordered" evidence="1">
    <location>
        <begin position="1"/>
        <end position="44"/>
    </location>
</feature>
<protein>
    <submittedName>
        <fullName evidence="2">Uncharacterized protein</fullName>
    </submittedName>
</protein>